<dbReference type="Gene3D" id="3.80.10.10">
    <property type="entry name" value="Ribonuclease Inhibitor"/>
    <property type="match status" value="1"/>
</dbReference>
<dbReference type="PANTHER" id="PTHR46761:SF2">
    <property type="entry name" value="RAN GTPASE-ACTIVATING PROTEIN 1"/>
    <property type="match status" value="1"/>
</dbReference>
<evidence type="ECO:0000256" key="1">
    <source>
        <dbReference type="SAM" id="MobiDB-lite"/>
    </source>
</evidence>
<evidence type="ECO:0000313" key="3">
    <source>
        <dbReference type="Proteomes" id="UP000243579"/>
    </source>
</evidence>
<feature type="region of interest" description="Disordered" evidence="1">
    <location>
        <begin position="500"/>
        <end position="529"/>
    </location>
</feature>
<dbReference type="InterPro" id="IPR045203">
    <property type="entry name" value="RanGAP1/2"/>
</dbReference>
<feature type="compositionally biased region" description="Low complexity" evidence="1">
    <location>
        <begin position="517"/>
        <end position="529"/>
    </location>
</feature>
<sequence length="529" mass="56819">MESIRPEIVRQVLTYIDAPEAVIGFLRVTPAHCLDAPLTALAELFSYMPLRDLWPELHLRTFLLARTMERVVAALPLFTRIHVYDSRHVARLAPAARSSLVLHPAVDATGELVPLASVPGDAVVGLHIDASVATLGCTATMPALSNYAQLRDLRLLVTNAQAQSVVALLPALATAHALVNLSLIKHETSEVLSLDDVAVDGLAQWLLTRLSVALELRSIDAASPVAADRLTSVLLASASLVSLAFAGAVVCAGALLRQPELLPPALASLELSNCRLTAPSWDVLQNASLRHLDLSGTYLGPPGLAQLAAILPTLPHLQALHLTATLPDQSRMDAAYLPADTEGGEIFALALRRLPRLEVLSLGRNRLQDDDLLRLLPALSSRLVALDLSGNHLRNAAAAALSAAATHFPRLAKLHLKNNAFGNEGARVFAKRLSQWRALTELSFLGRDMDMYGIIMLLRALPTGARPLVRLDVSGPCCRRPNDTAKITETARSLGLVDASPKFSTRLPGRWPRRRGSSGSQRASSDVQP</sequence>
<organism evidence="2 3">
    <name type="scientific">Achlya hypogyna</name>
    <name type="common">Oomycete</name>
    <name type="synonym">Protoachlya hypogyna</name>
    <dbReference type="NCBI Taxonomy" id="1202772"/>
    <lineage>
        <taxon>Eukaryota</taxon>
        <taxon>Sar</taxon>
        <taxon>Stramenopiles</taxon>
        <taxon>Oomycota</taxon>
        <taxon>Saprolegniomycetes</taxon>
        <taxon>Saprolegniales</taxon>
        <taxon>Achlyaceae</taxon>
        <taxon>Achlya</taxon>
    </lineage>
</organism>
<dbReference type="Proteomes" id="UP000243579">
    <property type="component" value="Unassembled WGS sequence"/>
</dbReference>
<dbReference type="InterPro" id="IPR032675">
    <property type="entry name" value="LRR_dom_sf"/>
</dbReference>
<dbReference type="STRING" id="1202772.A0A1V9Y9L9"/>
<proteinExistence type="predicted"/>
<comment type="caution">
    <text evidence="2">The sequence shown here is derived from an EMBL/GenBank/DDBJ whole genome shotgun (WGS) entry which is preliminary data.</text>
</comment>
<dbReference type="Pfam" id="PF13516">
    <property type="entry name" value="LRR_6"/>
    <property type="match status" value="1"/>
</dbReference>
<protein>
    <recommendedName>
        <fullName evidence="4">F-box domain-containing protein</fullName>
    </recommendedName>
</protein>
<dbReference type="EMBL" id="JNBR01002455">
    <property type="protein sequence ID" value="OQR82431.1"/>
    <property type="molecule type" value="Genomic_DNA"/>
</dbReference>
<dbReference type="PANTHER" id="PTHR46761">
    <property type="entry name" value="RAN GTPASE-ACTIVATING PROTEIN 1"/>
    <property type="match status" value="1"/>
</dbReference>
<accession>A0A1V9Y9L9</accession>
<evidence type="ECO:0008006" key="4">
    <source>
        <dbReference type="Google" id="ProtNLM"/>
    </source>
</evidence>
<dbReference type="AlphaFoldDB" id="A0A1V9Y9L9"/>
<gene>
    <name evidence="2" type="ORF">ACHHYP_16064</name>
</gene>
<dbReference type="OrthoDB" id="120976at2759"/>
<dbReference type="SUPFAM" id="SSF52047">
    <property type="entry name" value="RNI-like"/>
    <property type="match status" value="1"/>
</dbReference>
<dbReference type="SMART" id="SM00368">
    <property type="entry name" value="LRR_RI"/>
    <property type="match status" value="4"/>
</dbReference>
<name>A0A1V9Y9L9_ACHHY</name>
<keyword evidence="3" id="KW-1185">Reference proteome</keyword>
<reference evidence="2 3" key="1">
    <citation type="journal article" date="2014" name="Genome Biol. Evol.">
        <title>The secreted proteins of Achlya hypogyna and Thraustotheca clavata identify the ancestral oomycete secretome and reveal gene acquisitions by horizontal gene transfer.</title>
        <authorList>
            <person name="Misner I."/>
            <person name="Blouin N."/>
            <person name="Leonard G."/>
            <person name="Richards T.A."/>
            <person name="Lane C.E."/>
        </authorList>
    </citation>
    <scope>NUCLEOTIDE SEQUENCE [LARGE SCALE GENOMIC DNA]</scope>
    <source>
        <strain evidence="2 3">ATCC 48635</strain>
    </source>
</reference>
<dbReference type="GO" id="GO:0005096">
    <property type="term" value="F:GTPase activator activity"/>
    <property type="evidence" value="ECO:0007669"/>
    <property type="project" value="InterPro"/>
</dbReference>
<dbReference type="InterPro" id="IPR001611">
    <property type="entry name" value="Leu-rich_rpt"/>
</dbReference>
<evidence type="ECO:0000313" key="2">
    <source>
        <dbReference type="EMBL" id="OQR82431.1"/>
    </source>
</evidence>